<dbReference type="Proteomes" id="UP001606305">
    <property type="component" value="Unassembled WGS sequence"/>
</dbReference>
<evidence type="ECO:0000313" key="3">
    <source>
        <dbReference type="EMBL" id="MFG6455907.1"/>
    </source>
</evidence>
<keyword evidence="1" id="KW-0812">Transmembrane</keyword>
<dbReference type="Pfam" id="PF14341">
    <property type="entry name" value="PilX_N"/>
    <property type="match status" value="1"/>
</dbReference>
<sequence>MNTRRTPFRSQTGAATLVVVMVLFLVMALLAAYANRSLLFEQRMASSYYRASLSQEVAEAGVEWTLAQLNGTGVDGACTPLANGGQRFVDRYLTVNASDRSITARSSDNGGIIDCARNVAGQGWTCRCADASSAHTAQTSVNAPGFTPSFGVLFDNRGRGGTVLLNVQSCTDSVVDRCNLGIVERTFVSKNQLSGILLKVELALVSAVRTPPASALTVRGDIRSTGAGLGLHNSDARAAGLLATLGGSWTGKIDARLETVPGAATSQAVLQNDESLQRAASADDVFKMFMGASVSRYPTHPALRTVTCDADCSDAIDTAYKAGQRILWIDGDMTLATSRTLAQLSDPVLIIASGRVTLSGPMQINGMLVAKGDLDWANTAGVPSVVNGIVLVGGDMTSAGPVDIVYQQTVADQMRNRLGSYVRIPGGWID</sequence>
<reference evidence="3 4" key="1">
    <citation type="submission" date="2024-09" db="EMBL/GenBank/DDBJ databases">
        <title>Novel species of the genus Pelomonas and Roseateles isolated from streams.</title>
        <authorList>
            <person name="Lu H."/>
        </authorList>
    </citation>
    <scope>NUCLEOTIDE SEQUENCE [LARGE SCALE GENOMIC DNA]</scope>
    <source>
        <strain evidence="3 4">BYS96W</strain>
    </source>
</reference>
<protein>
    <submittedName>
        <fullName evidence="3">PilX N-terminal domain-containing pilus assembly protein</fullName>
    </submittedName>
</protein>
<gene>
    <name evidence="3" type="ORF">ACG00X_03600</name>
</gene>
<name>A0ABW7G1U4_9BURK</name>
<keyword evidence="1" id="KW-1133">Transmembrane helix</keyword>
<dbReference type="RefSeq" id="WP_394486587.1">
    <property type="nucleotide sequence ID" value="NZ_JBIGIA010000002.1"/>
</dbReference>
<evidence type="ECO:0000256" key="1">
    <source>
        <dbReference type="SAM" id="Phobius"/>
    </source>
</evidence>
<dbReference type="EMBL" id="JBIGIA010000002">
    <property type="protein sequence ID" value="MFG6455907.1"/>
    <property type="molecule type" value="Genomic_DNA"/>
</dbReference>
<evidence type="ECO:0000259" key="2">
    <source>
        <dbReference type="Pfam" id="PF14341"/>
    </source>
</evidence>
<feature type="domain" description="Type 4 fimbrial biogenesis protein PilX N-terminal" evidence="2">
    <location>
        <begin position="13"/>
        <end position="63"/>
    </location>
</feature>
<evidence type="ECO:0000313" key="4">
    <source>
        <dbReference type="Proteomes" id="UP001606305"/>
    </source>
</evidence>
<proteinExistence type="predicted"/>
<keyword evidence="1" id="KW-0472">Membrane</keyword>
<accession>A0ABW7G1U4</accession>
<keyword evidence="4" id="KW-1185">Reference proteome</keyword>
<feature type="transmembrane region" description="Helical" evidence="1">
    <location>
        <begin position="12"/>
        <end position="34"/>
    </location>
</feature>
<dbReference type="InterPro" id="IPR025746">
    <property type="entry name" value="PilX_N_dom"/>
</dbReference>
<organism evidence="3 4">
    <name type="scientific">Pelomonas nitida</name>
    <dbReference type="NCBI Taxonomy" id="3299027"/>
    <lineage>
        <taxon>Bacteria</taxon>
        <taxon>Pseudomonadati</taxon>
        <taxon>Pseudomonadota</taxon>
        <taxon>Betaproteobacteria</taxon>
        <taxon>Burkholderiales</taxon>
        <taxon>Sphaerotilaceae</taxon>
        <taxon>Roseateles</taxon>
    </lineage>
</organism>
<comment type="caution">
    <text evidence="3">The sequence shown here is derived from an EMBL/GenBank/DDBJ whole genome shotgun (WGS) entry which is preliminary data.</text>
</comment>